<evidence type="ECO:0000313" key="2">
    <source>
        <dbReference type="EMBL" id="MBB5789887.1"/>
    </source>
</evidence>
<dbReference type="Proteomes" id="UP000542813">
    <property type="component" value="Unassembled WGS sequence"/>
</dbReference>
<keyword evidence="3" id="KW-1185">Reference proteome</keyword>
<sequence>MSFLVLGKPSTQLSIVERPLGAKCARERPTTLGLVEASLTRVQVRTPAREPSVEVGNQRPFGAGTARDDTEQFGLDLAGPATYAGAHR</sequence>
<organism evidence="2 3">
    <name type="scientific">Jiangella mangrovi</name>
    <dbReference type="NCBI Taxonomy" id="1524084"/>
    <lineage>
        <taxon>Bacteria</taxon>
        <taxon>Bacillati</taxon>
        <taxon>Actinomycetota</taxon>
        <taxon>Actinomycetes</taxon>
        <taxon>Jiangellales</taxon>
        <taxon>Jiangellaceae</taxon>
        <taxon>Jiangella</taxon>
    </lineage>
</organism>
<evidence type="ECO:0000256" key="1">
    <source>
        <dbReference type="SAM" id="MobiDB-lite"/>
    </source>
</evidence>
<name>A0A7W9GTR6_9ACTN</name>
<comment type="caution">
    <text evidence="2">The sequence shown here is derived from an EMBL/GenBank/DDBJ whole genome shotgun (WGS) entry which is preliminary data.</text>
</comment>
<reference evidence="2 3" key="1">
    <citation type="submission" date="2020-08" db="EMBL/GenBank/DDBJ databases">
        <title>Sequencing the genomes of 1000 actinobacteria strains.</title>
        <authorList>
            <person name="Klenk H.-P."/>
        </authorList>
    </citation>
    <scope>NUCLEOTIDE SEQUENCE [LARGE SCALE GENOMIC DNA]</scope>
    <source>
        <strain evidence="2 3">DSM 102122</strain>
    </source>
</reference>
<proteinExistence type="predicted"/>
<evidence type="ECO:0000313" key="3">
    <source>
        <dbReference type="Proteomes" id="UP000542813"/>
    </source>
</evidence>
<accession>A0A7W9GTR6</accession>
<protein>
    <submittedName>
        <fullName evidence="2">Uncharacterized protein</fullName>
    </submittedName>
</protein>
<dbReference type="AlphaFoldDB" id="A0A7W9GTR6"/>
<gene>
    <name evidence="2" type="ORF">HD601_004462</name>
</gene>
<dbReference type="EMBL" id="JACHMM010000001">
    <property type="protein sequence ID" value="MBB5789887.1"/>
    <property type="molecule type" value="Genomic_DNA"/>
</dbReference>
<feature type="region of interest" description="Disordered" evidence="1">
    <location>
        <begin position="45"/>
        <end position="88"/>
    </location>
</feature>